<dbReference type="PROSITE" id="PS00099">
    <property type="entry name" value="THIOLASE_3"/>
    <property type="match status" value="1"/>
</dbReference>
<evidence type="ECO:0000256" key="4">
    <source>
        <dbReference type="ARBA" id="ARBA00011881"/>
    </source>
</evidence>
<keyword evidence="10" id="KW-0496">Mitochondrion</keyword>
<dbReference type="PANTHER" id="PTHR18919">
    <property type="entry name" value="ACETYL-COA C-ACYLTRANSFERASE"/>
    <property type="match status" value="1"/>
</dbReference>
<dbReference type="AlphaFoldDB" id="A0A7M6DQY8"/>
<dbReference type="InterPro" id="IPR020616">
    <property type="entry name" value="Thiolase_N"/>
</dbReference>
<reference evidence="16" key="1">
    <citation type="submission" date="2021-01" db="UniProtKB">
        <authorList>
            <consortium name="EnsemblMetazoa"/>
        </authorList>
    </citation>
    <scope>IDENTIFICATION</scope>
</reference>
<dbReference type="InterPro" id="IPR020613">
    <property type="entry name" value="Thiolase_CS"/>
</dbReference>
<dbReference type="InterPro" id="IPR020617">
    <property type="entry name" value="Thiolase_C"/>
</dbReference>
<dbReference type="GO" id="GO:0046872">
    <property type="term" value="F:metal ion binding"/>
    <property type="evidence" value="ECO:0007669"/>
    <property type="project" value="UniProtKB-KW"/>
</dbReference>
<accession>A0A7M6DQY8</accession>
<evidence type="ECO:0000256" key="12">
    <source>
        <dbReference type="PIRSR" id="PIRSR000429-1"/>
    </source>
</evidence>
<proteinExistence type="inferred from homology"/>
<dbReference type="GO" id="GO:0006635">
    <property type="term" value="P:fatty acid beta-oxidation"/>
    <property type="evidence" value="ECO:0007669"/>
    <property type="project" value="TreeGrafter"/>
</dbReference>
<name>A0A7M6DQY8_9CNID</name>
<dbReference type="Pfam" id="PF02803">
    <property type="entry name" value="Thiolase_C"/>
    <property type="match status" value="1"/>
</dbReference>
<evidence type="ECO:0000313" key="17">
    <source>
        <dbReference type="Proteomes" id="UP000594262"/>
    </source>
</evidence>
<evidence type="ECO:0000256" key="2">
    <source>
        <dbReference type="ARBA" id="ARBA00005189"/>
    </source>
</evidence>
<dbReference type="InterPro" id="IPR002155">
    <property type="entry name" value="Thiolase"/>
</dbReference>
<dbReference type="Pfam" id="PF00108">
    <property type="entry name" value="Thiolase_N"/>
    <property type="match status" value="1"/>
</dbReference>
<dbReference type="InterPro" id="IPR020610">
    <property type="entry name" value="Thiolase_AS"/>
</dbReference>
<feature type="domain" description="Thiolase N-terminal" evidence="14">
    <location>
        <begin position="32"/>
        <end position="289"/>
    </location>
</feature>
<dbReference type="CDD" id="cd00751">
    <property type="entry name" value="thiolase"/>
    <property type="match status" value="1"/>
</dbReference>
<dbReference type="GO" id="GO:0003985">
    <property type="term" value="F:acetyl-CoA C-acetyltransferase activity"/>
    <property type="evidence" value="ECO:0007669"/>
    <property type="project" value="UniProtKB-EC"/>
</dbReference>
<evidence type="ECO:0000259" key="15">
    <source>
        <dbReference type="Pfam" id="PF02803"/>
    </source>
</evidence>
<evidence type="ECO:0000256" key="1">
    <source>
        <dbReference type="ARBA" id="ARBA00004173"/>
    </source>
</evidence>
<keyword evidence="8" id="KW-0809">Transit peptide</keyword>
<evidence type="ECO:0000256" key="6">
    <source>
        <dbReference type="ARBA" id="ARBA00022679"/>
    </source>
</evidence>
<dbReference type="EnsemblMetazoa" id="CLYHEMT023635.1">
    <property type="protein sequence ID" value="CLYHEMP023635.1"/>
    <property type="gene ID" value="CLYHEMG023635"/>
</dbReference>
<dbReference type="GO" id="GO:0005739">
    <property type="term" value="C:mitochondrion"/>
    <property type="evidence" value="ECO:0007669"/>
    <property type="project" value="UniProtKB-SubCell"/>
</dbReference>
<dbReference type="InterPro" id="IPR020615">
    <property type="entry name" value="Thiolase_acyl_enz_int_AS"/>
</dbReference>
<dbReference type="PIRSF" id="PIRSF000429">
    <property type="entry name" value="Ac-CoA_Ac_transf"/>
    <property type="match status" value="1"/>
</dbReference>
<comment type="pathway">
    <text evidence="2">Lipid metabolism.</text>
</comment>
<dbReference type="NCBIfam" id="TIGR01930">
    <property type="entry name" value="AcCoA-C-Actrans"/>
    <property type="match status" value="1"/>
</dbReference>
<dbReference type="RefSeq" id="XP_066932692.1">
    <property type="nucleotide sequence ID" value="XM_067076591.1"/>
</dbReference>
<evidence type="ECO:0000256" key="7">
    <source>
        <dbReference type="ARBA" id="ARBA00022723"/>
    </source>
</evidence>
<comment type="similarity">
    <text evidence="3 13">Belongs to the thiolase-like superfamily. Thiolase family.</text>
</comment>
<evidence type="ECO:0000259" key="14">
    <source>
        <dbReference type="Pfam" id="PF00108"/>
    </source>
</evidence>
<evidence type="ECO:0000256" key="10">
    <source>
        <dbReference type="ARBA" id="ARBA00023128"/>
    </source>
</evidence>
<keyword evidence="9" id="KW-0630">Potassium</keyword>
<protein>
    <recommendedName>
        <fullName evidence="5">acetyl-CoA C-acetyltransferase</fullName>
        <ecNumber evidence="5">2.3.1.9</ecNumber>
    </recommendedName>
</protein>
<feature type="domain" description="Thiolase C-terminal" evidence="15">
    <location>
        <begin position="298"/>
        <end position="417"/>
    </location>
</feature>
<organism evidence="16 17">
    <name type="scientific">Clytia hemisphaerica</name>
    <dbReference type="NCBI Taxonomy" id="252671"/>
    <lineage>
        <taxon>Eukaryota</taxon>
        <taxon>Metazoa</taxon>
        <taxon>Cnidaria</taxon>
        <taxon>Hydrozoa</taxon>
        <taxon>Hydroidolina</taxon>
        <taxon>Leptothecata</taxon>
        <taxon>Obeliida</taxon>
        <taxon>Clytiidae</taxon>
        <taxon>Clytia</taxon>
    </lineage>
</organism>
<dbReference type="Gene3D" id="3.40.47.10">
    <property type="match status" value="1"/>
</dbReference>
<comment type="subcellular location">
    <subcellularLocation>
        <location evidence="1">Mitochondrion</location>
    </subcellularLocation>
</comment>
<keyword evidence="7" id="KW-0479">Metal-binding</keyword>
<evidence type="ECO:0000256" key="13">
    <source>
        <dbReference type="RuleBase" id="RU003557"/>
    </source>
</evidence>
<dbReference type="Proteomes" id="UP000594262">
    <property type="component" value="Unplaced"/>
</dbReference>
<evidence type="ECO:0000256" key="11">
    <source>
        <dbReference type="ARBA" id="ARBA00023315"/>
    </source>
</evidence>
<dbReference type="PROSITE" id="PS00737">
    <property type="entry name" value="THIOLASE_2"/>
    <property type="match status" value="1"/>
</dbReference>
<dbReference type="SUPFAM" id="SSF53901">
    <property type="entry name" value="Thiolase-like"/>
    <property type="match status" value="2"/>
</dbReference>
<dbReference type="PROSITE" id="PS00098">
    <property type="entry name" value="THIOLASE_1"/>
    <property type="match status" value="1"/>
</dbReference>
<sequence length="418" mass="43963">MFSASSLRFCRTSLSNHSSRYFSTSRAASKEVVIASAVRTPIGSFQSSLSSLPATKLGSIAIQEAIKYAQIEPENVQEVYMGNVCIAASGQAPARQAALGAGIPQSTPCCTINKVCASGMKSIMMAAQSIMAGSQEIMVAGGQESMSNVPYYVKREPLKYGGNMMLDGIVYDGLTDAYDGIHMGVCAEGTVSKYGITREEQDAYAQASYTKSRAAWEKNLFAHEVVPVTVPNKRRGKPPTEVAIDEEFTKVSFDKMSGLKAVFRKDGTITAANASTLNDGAAATVLMSAEAAKQHDGKPLARIISFADASCAPVDFSVAPALAMPKALEQAGLTFDDMSMIEINEAFSAVVLANIKELNLDAEKVNKNGGAVSIGHPIGMSGTRIVAHLVHNLEPGQFGIAGICNGGGGASAIIVQRI</sequence>
<feature type="active site" description="Acyl-thioester intermediate" evidence="12">
    <location>
        <position position="116"/>
    </location>
</feature>
<evidence type="ECO:0000256" key="5">
    <source>
        <dbReference type="ARBA" id="ARBA00012705"/>
    </source>
</evidence>
<dbReference type="EC" id="2.3.1.9" evidence="5"/>
<dbReference type="GeneID" id="136820408"/>
<evidence type="ECO:0000313" key="16">
    <source>
        <dbReference type="EnsemblMetazoa" id="CLYHEMP023635.1"/>
    </source>
</evidence>
<dbReference type="PANTHER" id="PTHR18919:SF156">
    <property type="entry name" value="ACETYL-COA ACETYLTRANSFERASE, MITOCHONDRIAL"/>
    <property type="match status" value="1"/>
</dbReference>
<feature type="active site" description="Proton acceptor" evidence="12">
    <location>
        <position position="404"/>
    </location>
</feature>
<dbReference type="OrthoDB" id="5404651at2759"/>
<evidence type="ECO:0000256" key="3">
    <source>
        <dbReference type="ARBA" id="ARBA00010982"/>
    </source>
</evidence>
<dbReference type="InterPro" id="IPR016039">
    <property type="entry name" value="Thiolase-like"/>
</dbReference>
<feature type="active site" description="Proton acceptor" evidence="12">
    <location>
        <position position="376"/>
    </location>
</feature>
<keyword evidence="11 13" id="KW-0012">Acyltransferase</keyword>
<keyword evidence="17" id="KW-1185">Reference proteome</keyword>
<evidence type="ECO:0000256" key="9">
    <source>
        <dbReference type="ARBA" id="ARBA00022958"/>
    </source>
</evidence>
<keyword evidence="6 13" id="KW-0808">Transferase</keyword>
<comment type="subunit">
    <text evidence="4">Homotetramer.</text>
</comment>
<dbReference type="FunFam" id="3.40.47.10:FF:000007">
    <property type="entry name" value="acetyl-CoA acetyltransferase, mitochondrial"/>
    <property type="match status" value="1"/>
</dbReference>
<evidence type="ECO:0000256" key="8">
    <source>
        <dbReference type="ARBA" id="ARBA00022946"/>
    </source>
</evidence>